<protein>
    <submittedName>
        <fullName evidence="1">Uncharacterized protein</fullName>
    </submittedName>
</protein>
<dbReference type="EMBL" id="CACVKT020004826">
    <property type="protein sequence ID" value="CAC5391737.1"/>
    <property type="molecule type" value="Genomic_DNA"/>
</dbReference>
<dbReference type="OrthoDB" id="10693898at2759"/>
<evidence type="ECO:0000313" key="1">
    <source>
        <dbReference type="EMBL" id="CAC5391737.1"/>
    </source>
</evidence>
<evidence type="ECO:0000313" key="2">
    <source>
        <dbReference type="Proteomes" id="UP000507470"/>
    </source>
</evidence>
<gene>
    <name evidence="1" type="ORF">MCOR_26731</name>
</gene>
<reference evidence="1 2" key="1">
    <citation type="submission" date="2020-06" db="EMBL/GenBank/DDBJ databases">
        <authorList>
            <person name="Li R."/>
            <person name="Bekaert M."/>
        </authorList>
    </citation>
    <scope>NUCLEOTIDE SEQUENCE [LARGE SCALE GENOMIC DNA]</scope>
    <source>
        <strain evidence="2">wild</strain>
    </source>
</reference>
<name>A0A6J8CAA9_MYTCO</name>
<proteinExistence type="predicted"/>
<sequence length="156" mass="17650">MTKRTYNVAISSTADIGCDSFLAGIKVIHKLGINQNELIPVNINMHAANNKGITILGATILRISDKDDQNRPVENRYRYKTAPQGYIASGDDYTRRFDEIVADIPNKTKCVDDVLWAGSIVESFFQSAIWLDICGRHLKNWYLLLAISETLIQYRK</sequence>
<organism evidence="1 2">
    <name type="scientific">Mytilus coruscus</name>
    <name type="common">Sea mussel</name>
    <dbReference type="NCBI Taxonomy" id="42192"/>
    <lineage>
        <taxon>Eukaryota</taxon>
        <taxon>Metazoa</taxon>
        <taxon>Spiralia</taxon>
        <taxon>Lophotrochozoa</taxon>
        <taxon>Mollusca</taxon>
        <taxon>Bivalvia</taxon>
        <taxon>Autobranchia</taxon>
        <taxon>Pteriomorphia</taxon>
        <taxon>Mytilida</taxon>
        <taxon>Mytiloidea</taxon>
        <taxon>Mytilidae</taxon>
        <taxon>Mytilinae</taxon>
        <taxon>Mytilus</taxon>
    </lineage>
</organism>
<accession>A0A6J8CAA9</accession>
<keyword evidence="2" id="KW-1185">Reference proteome</keyword>
<dbReference type="AlphaFoldDB" id="A0A6J8CAA9"/>
<dbReference type="Proteomes" id="UP000507470">
    <property type="component" value="Unassembled WGS sequence"/>
</dbReference>